<dbReference type="InterPro" id="IPR003673">
    <property type="entry name" value="CoA-Trfase_fam_III"/>
</dbReference>
<name>A0A399RH71_9PROT</name>
<sequence length="408" mass="43649">MDPNMPDVFMPPAEPQATALPLASLKVLDLSRVLAGPYAGRLLSDLGADVLKIEPPEGDLTRKMGRPIGAASSYFVQQNIGKRNICIDLKAKGAADLVLALAAEADILIENFRPGVMSRLGLGWEELSKANRKLIMLSISGFGQDGPERKRGAYAPLLHAEAGLIARQNAGMGGELRDLTVSIGDTSAALHGVIAVLAALRHVEHGGAGQHIDISMLNAIHSMDDFANLALDGEWDASHQDRFYRFWDGPEGVQLVIAGPVAVLWRVFTEAGLIAPCDAASGCRDQPVDFQRRKIAEFLLSFDRFGALTDTLDGLNLPWGKVRRPGHDVFDGPSINHCGVLVPVSTEQGEEALTIQSPYKYSSLNSGVQRGACLSAKGKDAGAALGDWLGYDTAIVEDLFENGILHKG</sequence>
<dbReference type="PANTHER" id="PTHR48207:SF3">
    <property type="entry name" value="SUCCINATE--HYDROXYMETHYLGLUTARATE COA-TRANSFERASE"/>
    <property type="match status" value="1"/>
</dbReference>
<reference evidence="2 3" key="1">
    <citation type="submission" date="2018-08" db="EMBL/GenBank/DDBJ databases">
        <title>Henriciella mobilis sp. nov., isolated from seawater.</title>
        <authorList>
            <person name="Cheng H."/>
            <person name="Wu Y.-H."/>
            <person name="Xu X.-W."/>
            <person name="Guo L.-L."/>
        </authorList>
    </citation>
    <scope>NUCLEOTIDE SEQUENCE [LARGE SCALE GENOMIC DNA]</scope>
    <source>
        <strain evidence="2 3">JN25</strain>
    </source>
</reference>
<protein>
    <submittedName>
        <fullName evidence="2">CoA transferase</fullName>
    </submittedName>
</protein>
<dbReference type="Pfam" id="PF02515">
    <property type="entry name" value="CoA_transf_3"/>
    <property type="match status" value="1"/>
</dbReference>
<dbReference type="PANTHER" id="PTHR48207">
    <property type="entry name" value="SUCCINATE--HYDROXYMETHYLGLUTARATE COA-TRANSFERASE"/>
    <property type="match status" value="1"/>
</dbReference>
<dbReference type="AlphaFoldDB" id="A0A399RH71"/>
<evidence type="ECO:0000256" key="1">
    <source>
        <dbReference type="ARBA" id="ARBA00022679"/>
    </source>
</evidence>
<dbReference type="InterPro" id="IPR023606">
    <property type="entry name" value="CoA-Trfase_III_dom_1_sf"/>
</dbReference>
<keyword evidence="3" id="KW-1185">Reference proteome</keyword>
<evidence type="ECO:0000313" key="2">
    <source>
        <dbReference type="EMBL" id="RIJ29873.1"/>
    </source>
</evidence>
<dbReference type="EMBL" id="QWFX01000007">
    <property type="protein sequence ID" value="RIJ29873.1"/>
    <property type="molecule type" value="Genomic_DNA"/>
</dbReference>
<accession>A0A399RH71</accession>
<comment type="caution">
    <text evidence="2">The sequence shown here is derived from an EMBL/GenBank/DDBJ whole genome shotgun (WGS) entry which is preliminary data.</text>
</comment>
<keyword evidence="1 2" id="KW-0808">Transferase</keyword>
<dbReference type="Gene3D" id="3.40.50.10540">
    <property type="entry name" value="Crotonobetainyl-coa:carnitine coa-transferase, domain 1"/>
    <property type="match status" value="1"/>
</dbReference>
<proteinExistence type="predicted"/>
<dbReference type="Proteomes" id="UP000266385">
    <property type="component" value="Unassembled WGS sequence"/>
</dbReference>
<organism evidence="2 3">
    <name type="scientific">Henriciella mobilis</name>
    <dbReference type="NCBI Taxonomy" id="2305467"/>
    <lineage>
        <taxon>Bacteria</taxon>
        <taxon>Pseudomonadati</taxon>
        <taxon>Pseudomonadota</taxon>
        <taxon>Alphaproteobacteria</taxon>
        <taxon>Hyphomonadales</taxon>
        <taxon>Hyphomonadaceae</taxon>
        <taxon>Henriciella</taxon>
    </lineage>
</organism>
<dbReference type="SUPFAM" id="SSF89796">
    <property type="entry name" value="CoA-transferase family III (CaiB/BaiF)"/>
    <property type="match status" value="1"/>
</dbReference>
<evidence type="ECO:0000313" key="3">
    <source>
        <dbReference type="Proteomes" id="UP000266385"/>
    </source>
</evidence>
<gene>
    <name evidence="2" type="ORF">D1223_09230</name>
</gene>
<dbReference type="InterPro" id="IPR050483">
    <property type="entry name" value="CoA-transferase_III_domain"/>
</dbReference>
<dbReference type="GO" id="GO:0008410">
    <property type="term" value="F:CoA-transferase activity"/>
    <property type="evidence" value="ECO:0007669"/>
    <property type="project" value="TreeGrafter"/>
</dbReference>